<feature type="region of interest" description="Disordered" evidence="1">
    <location>
        <begin position="135"/>
        <end position="154"/>
    </location>
</feature>
<dbReference type="Proteomes" id="UP000239649">
    <property type="component" value="Unassembled WGS sequence"/>
</dbReference>
<dbReference type="EMBL" id="LHPF02000019">
    <property type="protein sequence ID" value="PSC70643.1"/>
    <property type="molecule type" value="Genomic_DNA"/>
</dbReference>
<dbReference type="GO" id="GO:0016740">
    <property type="term" value="F:transferase activity"/>
    <property type="evidence" value="ECO:0007669"/>
    <property type="project" value="UniProtKB-KW"/>
</dbReference>
<name>A0A2P6V982_9CHLO</name>
<feature type="compositionally biased region" description="Low complexity" evidence="1">
    <location>
        <begin position="490"/>
        <end position="514"/>
    </location>
</feature>
<dbReference type="OrthoDB" id="520054at2759"/>
<feature type="signal peptide" evidence="2">
    <location>
        <begin position="1"/>
        <end position="30"/>
    </location>
</feature>
<comment type="caution">
    <text evidence="3">The sequence shown here is derived from an EMBL/GenBank/DDBJ whole genome shotgun (WGS) entry which is preliminary data.</text>
</comment>
<sequence length="522" mass="55998">MHCNTQRLVSASCCLLACSLLAVLLLQVHAAARRSQAQRLSTFDILTEGLAGRHGSRKDLGGLEMGGAQQPATLQLLSAGGRAEAAEAAVGPGEQQQQHQQQHQHQPAPGAQPMGGAAAAERASQLVGLAVVQPPAEQQQPAAQALDSPPDGWRLPPDGSGCQRMLWFTAIGGGDMSVEYQDYVKVALLSARQHAPSLLPVLIHSGSPTDLTRWWQSFGGLAVHHRLSFLHAFEAGMPPGRRRNAMIAHEGVWLRLDVPMVMDEIVQGRLVDTHNVSTMWALYTDLDVTFMGGGPAPGPHPGDVSTCTVVLPPLFTLGPEGFREQVTNSGVMVIQVEQMRKEMPSIVQYANSTGWSLGLNQATLIAYLEHQNMTVPPVPPRLNYKAYWGDAPTITLVHWHGPKPRRCTPCFLAHVKTADWEAACMSTSNALHTADTCQPAYLELLRMAVAADNGHLLETMLHTYDSYLALASMQPAEALSKLGLEQPAGTAAGTQIGTTDTPTEQQQQLLQQAGGAAGTREA</sequence>
<feature type="region of interest" description="Disordered" evidence="1">
    <location>
        <begin position="81"/>
        <end position="119"/>
    </location>
</feature>
<protein>
    <submittedName>
        <fullName evidence="3">Glycosyl transferase family 8</fullName>
    </submittedName>
</protein>
<feature type="region of interest" description="Disordered" evidence="1">
    <location>
        <begin position="490"/>
        <end position="522"/>
    </location>
</feature>
<keyword evidence="3" id="KW-0808">Transferase</keyword>
<evidence type="ECO:0000313" key="3">
    <source>
        <dbReference type="EMBL" id="PSC70643.1"/>
    </source>
</evidence>
<proteinExistence type="predicted"/>
<keyword evidence="2" id="KW-0732">Signal</keyword>
<keyword evidence="4" id="KW-1185">Reference proteome</keyword>
<feature type="chain" id="PRO_5015105545" evidence="2">
    <location>
        <begin position="31"/>
        <end position="522"/>
    </location>
</feature>
<accession>A0A2P6V982</accession>
<evidence type="ECO:0000256" key="1">
    <source>
        <dbReference type="SAM" id="MobiDB-lite"/>
    </source>
</evidence>
<gene>
    <name evidence="3" type="ORF">C2E20_6068</name>
</gene>
<feature type="compositionally biased region" description="Low complexity" evidence="1">
    <location>
        <begin position="135"/>
        <end position="145"/>
    </location>
</feature>
<reference evidence="3 4" key="1">
    <citation type="journal article" date="2018" name="Plant J.">
        <title>Genome sequences of Chlorella sorokiniana UTEX 1602 and Micractinium conductrix SAG 241.80: implications to maltose excretion by a green alga.</title>
        <authorList>
            <person name="Arriola M.B."/>
            <person name="Velmurugan N."/>
            <person name="Zhang Y."/>
            <person name="Plunkett M.H."/>
            <person name="Hondzo H."/>
            <person name="Barney B.M."/>
        </authorList>
    </citation>
    <scope>NUCLEOTIDE SEQUENCE [LARGE SCALE GENOMIC DNA]</scope>
    <source>
        <strain evidence="3 4">SAG 241.80</strain>
    </source>
</reference>
<organism evidence="3 4">
    <name type="scientific">Micractinium conductrix</name>
    <dbReference type="NCBI Taxonomy" id="554055"/>
    <lineage>
        <taxon>Eukaryota</taxon>
        <taxon>Viridiplantae</taxon>
        <taxon>Chlorophyta</taxon>
        <taxon>core chlorophytes</taxon>
        <taxon>Trebouxiophyceae</taxon>
        <taxon>Chlorellales</taxon>
        <taxon>Chlorellaceae</taxon>
        <taxon>Chlorella clade</taxon>
        <taxon>Micractinium</taxon>
    </lineage>
</organism>
<dbReference type="AlphaFoldDB" id="A0A2P6V982"/>
<evidence type="ECO:0000313" key="4">
    <source>
        <dbReference type="Proteomes" id="UP000239649"/>
    </source>
</evidence>
<evidence type="ECO:0000256" key="2">
    <source>
        <dbReference type="SAM" id="SignalP"/>
    </source>
</evidence>